<proteinExistence type="predicted"/>
<protein>
    <submittedName>
        <fullName evidence="2">Uncharacterized protein</fullName>
    </submittedName>
</protein>
<comment type="caution">
    <text evidence="2">The sequence shown here is derived from an EMBL/GenBank/DDBJ whole genome shotgun (WGS) entry which is preliminary data.</text>
</comment>
<sequence length="75" mass="7669">MKTKLIGLVFLSGCFIASPIAFASQTLSTQGQSSNGCQPSCAGIPKGQCSCVTTNHIKCCGKKTDGLTSKPASND</sequence>
<dbReference type="Proteomes" id="UP000249458">
    <property type="component" value="Unassembled WGS sequence"/>
</dbReference>
<name>A0A364LHF1_9GAMM</name>
<evidence type="ECO:0000256" key="1">
    <source>
        <dbReference type="SAM" id="SignalP"/>
    </source>
</evidence>
<accession>A0A364LHF1</accession>
<gene>
    <name evidence="2" type="ORF">B1207_11480</name>
</gene>
<dbReference type="EMBL" id="MVJN01000008">
    <property type="protein sequence ID" value="RAP35702.1"/>
    <property type="molecule type" value="Genomic_DNA"/>
</dbReference>
<feature type="signal peptide" evidence="1">
    <location>
        <begin position="1"/>
        <end position="23"/>
    </location>
</feature>
<dbReference type="RefSeq" id="WP_112220099.1">
    <property type="nucleotide sequence ID" value="NZ_MVJN01000008.1"/>
</dbReference>
<dbReference type="AlphaFoldDB" id="A0A364LHF1"/>
<organism evidence="2 3">
    <name type="scientific">Legionella quinlivanii</name>
    <dbReference type="NCBI Taxonomy" id="45073"/>
    <lineage>
        <taxon>Bacteria</taxon>
        <taxon>Pseudomonadati</taxon>
        <taxon>Pseudomonadota</taxon>
        <taxon>Gammaproteobacteria</taxon>
        <taxon>Legionellales</taxon>
        <taxon>Legionellaceae</taxon>
        <taxon>Legionella</taxon>
    </lineage>
</organism>
<evidence type="ECO:0000313" key="3">
    <source>
        <dbReference type="Proteomes" id="UP000249458"/>
    </source>
</evidence>
<feature type="chain" id="PRO_5016883719" evidence="1">
    <location>
        <begin position="24"/>
        <end position="75"/>
    </location>
</feature>
<evidence type="ECO:0000313" key="2">
    <source>
        <dbReference type="EMBL" id="RAP35702.1"/>
    </source>
</evidence>
<reference evidence="2 3" key="1">
    <citation type="submission" date="2017-02" db="EMBL/GenBank/DDBJ databases">
        <title>Legionella quilivanii strain from human: case report and whole genome sequencing analysis.</title>
        <authorList>
            <person name="Lalancette C."/>
            <person name="Leduc J.-M."/>
            <person name="Levesque S."/>
            <person name="Fournier E."/>
            <person name="Saoud J."/>
            <person name="Faucher S.P."/>
            <person name="Bernard K."/>
            <person name="Martineau C."/>
            <person name="Longtin J."/>
        </authorList>
    </citation>
    <scope>NUCLEOTIDE SEQUENCE [LARGE SCALE GENOMIC DNA]</scope>
    <source>
        <strain evidence="2 3">ID143958</strain>
    </source>
</reference>
<keyword evidence="1" id="KW-0732">Signal</keyword>